<evidence type="ECO:0000256" key="3">
    <source>
        <dbReference type="ARBA" id="ARBA00022833"/>
    </source>
</evidence>
<dbReference type="PANTHER" id="PTHR33248">
    <property type="entry name" value="ZINC ION-BINDING PROTEIN"/>
    <property type="match status" value="1"/>
</dbReference>
<keyword evidence="5" id="KW-1133">Transmembrane helix</keyword>
<keyword evidence="5" id="KW-0472">Membrane</keyword>
<gene>
    <name evidence="7" type="ORF">PIB30_059022</name>
</gene>
<proteinExistence type="predicted"/>
<dbReference type="Pfam" id="PF06839">
    <property type="entry name" value="Zn_ribbon_GRF"/>
    <property type="match status" value="1"/>
</dbReference>
<keyword evidence="8" id="KW-1185">Reference proteome</keyword>
<organism evidence="7 8">
    <name type="scientific">Stylosanthes scabra</name>
    <dbReference type="NCBI Taxonomy" id="79078"/>
    <lineage>
        <taxon>Eukaryota</taxon>
        <taxon>Viridiplantae</taxon>
        <taxon>Streptophyta</taxon>
        <taxon>Embryophyta</taxon>
        <taxon>Tracheophyta</taxon>
        <taxon>Spermatophyta</taxon>
        <taxon>Magnoliopsida</taxon>
        <taxon>eudicotyledons</taxon>
        <taxon>Gunneridae</taxon>
        <taxon>Pentapetalae</taxon>
        <taxon>rosids</taxon>
        <taxon>fabids</taxon>
        <taxon>Fabales</taxon>
        <taxon>Fabaceae</taxon>
        <taxon>Papilionoideae</taxon>
        <taxon>50 kb inversion clade</taxon>
        <taxon>dalbergioids sensu lato</taxon>
        <taxon>Dalbergieae</taxon>
        <taxon>Pterocarpus clade</taxon>
        <taxon>Stylosanthes</taxon>
    </lineage>
</organism>
<keyword evidence="2 4" id="KW-0863">Zinc-finger</keyword>
<evidence type="ECO:0000313" key="8">
    <source>
        <dbReference type="Proteomes" id="UP001341840"/>
    </source>
</evidence>
<protein>
    <recommendedName>
        <fullName evidence="6">GRF-type domain-containing protein</fullName>
    </recommendedName>
</protein>
<dbReference type="InterPro" id="IPR010666">
    <property type="entry name" value="Znf_GRF"/>
</dbReference>
<evidence type="ECO:0000256" key="4">
    <source>
        <dbReference type="PROSITE-ProRule" id="PRU01343"/>
    </source>
</evidence>
<keyword evidence="3" id="KW-0862">Zinc</keyword>
<comment type="caution">
    <text evidence="7">The sequence shown here is derived from an EMBL/GenBank/DDBJ whole genome shotgun (WGS) entry which is preliminary data.</text>
</comment>
<evidence type="ECO:0000256" key="2">
    <source>
        <dbReference type="ARBA" id="ARBA00022771"/>
    </source>
</evidence>
<keyword evidence="1" id="KW-0479">Metal-binding</keyword>
<accession>A0ABU6RKC2</accession>
<dbReference type="EMBL" id="JASCZI010030711">
    <property type="protein sequence ID" value="MED6124452.1"/>
    <property type="molecule type" value="Genomic_DNA"/>
</dbReference>
<evidence type="ECO:0000256" key="5">
    <source>
        <dbReference type="SAM" id="Phobius"/>
    </source>
</evidence>
<feature type="transmembrane region" description="Helical" evidence="5">
    <location>
        <begin position="96"/>
        <end position="114"/>
    </location>
</feature>
<reference evidence="7 8" key="1">
    <citation type="journal article" date="2023" name="Plants (Basel)">
        <title>Bridging the Gap: Combining Genomics and Transcriptomics Approaches to Understand Stylosanthes scabra, an Orphan Legume from the Brazilian Caatinga.</title>
        <authorList>
            <person name="Ferreira-Neto J.R.C."/>
            <person name="da Silva M.D."/>
            <person name="Binneck E."/>
            <person name="de Melo N.F."/>
            <person name="da Silva R.H."/>
            <person name="de Melo A.L.T.M."/>
            <person name="Pandolfi V."/>
            <person name="Bustamante F.O."/>
            <person name="Brasileiro-Vidal A.C."/>
            <person name="Benko-Iseppon A.M."/>
        </authorList>
    </citation>
    <scope>NUCLEOTIDE SEQUENCE [LARGE SCALE GENOMIC DNA]</scope>
    <source>
        <tissue evidence="7">Leaves</tissue>
    </source>
</reference>
<dbReference type="Proteomes" id="UP001341840">
    <property type="component" value="Unassembled WGS sequence"/>
</dbReference>
<evidence type="ECO:0000313" key="7">
    <source>
        <dbReference type="EMBL" id="MED6124452.1"/>
    </source>
</evidence>
<feature type="domain" description="GRF-type" evidence="6">
    <location>
        <begin position="25"/>
        <end position="67"/>
    </location>
</feature>
<keyword evidence="5" id="KW-0812">Transmembrane</keyword>
<sequence length="115" mass="12827">MASSQASHGSTSSYRSKGRRTTVLCNYEQIPVLRSSKTIGNPGRRFWGCANYDIGKGCNFFAWADVELQSHEDEVSIMKLKISTLKPKIAYVKIQLLLAATVGIFGWIIAFFSFL</sequence>
<dbReference type="PROSITE" id="PS51999">
    <property type="entry name" value="ZF_GRF"/>
    <property type="match status" value="1"/>
</dbReference>
<name>A0ABU6RKC2_9FABA</name>
<evidence type="ECO:0000259" key="6">
    <source>
        <dbReference type="PROSITE" id="PS51999"/>
    </source>
</evidence>
<evidence type="ECO:0000256" key="1">
    <source>
        <dbReference type="ARBA" id="ARBA00022723"/>
    </source>
</evidence>